<evidence type="ECO:0000313" key="10">
    <source>
        <dbReference type="EMBL" id="KAH1055394.1"/>
    </source>
</evidence>
<keyword evidence="11" id="KW-1185">Reference proteome</keyword>
<keyword evidence="7 8" id="KW-0472">Membrane</keyword>
<proteinExistence type="inferred from homology"/>
<keyword evidence="3 9" id="KW-0813">Transport</keyword>
<evidence type="ECO:0000256" key="9">
    <source>
        <dbReference type="RuleBase" id="RU000488"/>
    </source>
</evidence>
<comment type="subcellular location">
    <subcellularLocation>
        <location evidence="1">Membrane</location>
        <topology evidence="1">Multi-pass membrane protein</topology>
    </subcellularLocation>
</comment>
<dbReference type="InterPro" id="IPR023395">
    <property type="entry name" value="MCP_dom_sf"/>
</dbReference>
<gene>
    <name evidence="10" type="ORF">J1N35_033459</name>
</gene>
<dbReference type="SUPFAM" id="SSF103506">
    <property type="entry name" value="Mitochondrial carrier"/>
    <property type="match status" value="1"/>
</dbReference>
<evidence type="ECO:0000256" key="3">
    <source>
        <dbReference type="ARBA" id="ARBA00022448"/>
    </source>
</evidence>
<evidence type="ECO:0000256" key="2">
    <source>
        <dbReference type="ARBA" id="ARBA00006375"/>
    </source>
</evidence>
<evidence type="ECO:0000256" key="6">
    <source>
        <dbReference type="ARBA" id="ARBA00022989"/>
    </source>
</evidence>
<sequence>MGVNKAYVLEYLVRSCNCVAVAPAADIQRESVLKSAFAGGLSCAFSSAVMHPVDTVKTQVQASTTLTFPEIISKIPQFGLRGLDKGSIPAILGQFSSHGLGSGICEVSKLELINVAPNLPNIQVESMSSFFSTVLGTVARFPCEDGLKGLFRGTGATLCRELPFSVAGMGLYTESEKVSSFVFASRISFHQFIFRSSQSH</sequence>
<keyword evidence="6" id="KW-1133">Transmembrane helix</keyword>
<dbReference type="PANTHER" id="PTHR45667">
    <property type="entry name" value="S-ADENOSYLMETHIONINE MITOCHONDRIAL CARRIER PROTEIN"/>
    <property type="match status" value="1"/>
</dbReference>
<dbReference type="InterPro" id="IPR018108">
    <property type="entry name" value="MCP_transmembrane"/>
</dbReference>
<comment type="caution">
    <text evidence="10">The sequence shown here is derived from an EMBL/GenBank/DDBJ whole genome shotgun (WGS) entry which is preliminary data.</text>
</comment>
<accession>A0A9D3UR06</accession>
<evidence type="ECO:0000256" key="1">
    <source>
        <dbReference type="ARBA" id="ARBA00004141"/>
    </source>
</evidence>
<evidence type="ECO:0000256" key="5">
    <source>
        <dbReference type="ARBA" id="ARBA00022737"/>
    </source>
</evidence>
<dbReference type="GO" id="GO:0016020">
    <property type="term" value="C:membrane"/>
    <property type="evidence" value="ECO:0007669"/>
    <property type="project" value="UniProtKB-SubCell"/>
</dbReference>
<dbReference type="OrthoDB" id="276989at2759"/>
<evidence type="ECO:0000313" key="11">
    <source>
        <dbReference type="Proteomes" id="UP000828251"/>
    </source>
</evidence>
<feature type="repeat" description="Solcar" evidence="8">
    <location>
        <begin position="30"/>
        <end position="111"/>
    </location>
</feature>
<dbReference type="Gene3D" id="1.50.40.10">
    <property type="entry name" value="Mitochondrial carrier domain"/>
    <property type="match status" value="1"/>
</dbReference>
<protein>
    <submittedName>
        <fullName evidence="10">Uncharacterized protein</fullName>
    </submittedName>
</protein>
<evidence type="ECO:0000256" key="4">
    <source>
        <dbReference type="ARBA" id="ARBA00022692"/>
    </source>
</evidence>
<name>A0A9D3UR06_9ROSI</name>
<dbReference type="Pfam" id="PF00153">
    <property type="entry name" value="Mito_carr"/>
    <property type="match status" value="1"/>
</dbReference>
<reference evidence="10 11" key="1">
    <citation type="journal article" date="2021" name="Plant Biotechnol. J.">
        <title>Multi-omics assisted identification of the key and species-specific regulatory components of drought-tolerant mechanisms in Gossypium stocksii.</title>
        <authorList>
            <person name="Yu D."/>
            <person name="Ke L."/>
            <person name="Zhang D."/>
            <person name="Wu Y."/>
            <person name="Sun Y."/>
            <person name="Mei J."/>
            <person name="Sun J."/>
            <person name="Sun Y."/>
        </authorList>
    </citation>
    <scope>NUCLEOTIDE SEQUENCE [LARGE SCALE GENOMIC DNA]</scope>
    <source>
        <strain evidence="11">cv. E1</strain>
        <tissue evidence="10">Leaf</tissue>
    </source>
</reference>
<keyword evidence="5" id="KW-0677">Repeat</keyword>
<dbReference type="AlphaFoldDB" id="A0A9D3UR06"/>
<dbReference type="EMBL" id="JAIQCV010000010">
    <property type="protein sequence ID" value="KAH1055394.1"/>
    <property type="molecule type" value="Genomic_DNA"/>
</dbReference>
<evidence type="ECO:0000256" key="7">
    <source>
        <dbReference type="ARBA" id="ARBA00023136"/>
    </source>
</evidence>
<comment type="similarity">
    <text evidence="2 9">Belongs to the mitochondrial carrier (TC 2.A.29) family.</text>
</comment>
<organism evidence="10 11">
    <name type="scientific">Gossypium stocksii</name>
    <dbReference type="NCBI Taxonomy" id="47602"/>
    <lineage>
        <taxon>Eukaryota</taxon>
        <taxon>Viridiplantae</taxon>
        <taxon>Streptophyta</taxon>
        <taxon>Embryophyta</taxon>
        <taxon>Tracheophyta</taxon>
        <taxon>Spermatophyta</taxon>
        <taxon>Magnoliopsida</taxon>
        <taxon>eudicotyledons</taxon>
        <taxon>Gunneridae</taxon>
        <taxon>Pentapetalae</taxon>
        <taxon>rosids</taxon>
        <taxon>malvids</taxon>
        <taxon>Malvales</taxon>
        <taxon>Malvaceae</taxon>
        <taxon>Malvoideae</taxon>
        <taxon>Gossypium</taxon>
    </lineage>
</organism>
<keyword evidence="4 8" id="KW-0812">Transmembrane</keyword>
<dbReference type="PROSITE" id="PS50920">
    <property type="entry name" value="SOLCAR"/>
    <property type="match status" value="1"/>
</dbReference>
<evidence type="ECO:0000256" key="8">
    <source>
        <dbReference type="PROSITE-ProRule" id="PRU00282"/>
    </source>
</evidence>
<dbReference type="Proteomes" id="UP000828251">
    <property type="component" value="Unassembled WGS sequence"/>
</dbReference>